<reference evidence="4" key="3">
    <citation type="submission" date="2025-04" db="UniProtKB">
        <authorList>
            <consortium name="RefSeq"/>
        </authorList>
    </citation>
    <scope>IDENTIFICATION</scope>
    <source>
        <strain evidence="4">CBS 304.34</strain>
    </source>
</reference>
<organism evidence="2">
    <name type="scientific">Mytilinidion resinicola</name>
    <dbReference type="NCBI Taxonomy" id="574789"/>
    <lineage>
        <taxon>Eukaryota</taxon>
        <taxon>Fungi</taxon>
        <taxon>Dikarya</taxon>
        <taxon>Ascomycota</taxon>
        <taxon>Pezizomycotina</taxon>
        <taxon>Dothideomycetes</taxon>
        <taxon>Pleosporomycetidae</taxon>
        <taxon>Mytilinidiales</taxon>
        <taxon>Mytilinidiaceae</taxon>
        <taxon>Mytilinidion</taxon>
    </lineage>
</organism>
<dbReference type="AlphaFoldDB" id="A0A6A6Y6I9"/>
<keyword evidence="3" id="KW-1185">Reference proteome</keyword>
<dbReference type="RefSeq" id="XP_033570779.1">
    <property type="nucleotide sequence ID" value="XM_033721127.1"/>
</dbReference>
<proteinExistence type="predicted"/>
<dbReference type="OrthoDB" id="10518452at2759"/>
<evidence type="ECO:0000313" key="3">
    <source>
        <dbReference type="Proteomes" id="UP000504636"/>
    </source>
</evidence>
<evidence type="ECO:0000313" key="4">
    <source>
        <dbReference type="RefSeq" id="XP_033570779.1"/>
    </source>
</evidence>
<dbReference type="Proteomes" id="UP000504636">
    <property type="component" value="Unplaced"/>
</dbReference>
<feature type="region of interest" description="Disordered" evidence="1">
    <location>
        <begin position="1"/>
        <end position="38"/>
    </location>
</feature>
<sequence length="207" mass="24109">MPPHLPPQSEESDQEFSQTSDQNNYEVSDSQSDQEFSQDLDLEIRQTKRSTLRALCDELYNDMLIQRTLIKLHETKFKSGKAFEKHCDKTIEQWYITADFIRHVKDEGDLMDEDELDDDLAKGEGLRMKNKSNSMVIQHHSRPTIPKHILFRERGPSSHRIRKRSWDDRRAKFVSRLRRPKFGHESDPIRTLGAVRGKESIAAASSS</sequence>
<evidence type="ECO:0000256" key="1">
    <source>
        <dbReference type="SAM" id="MobiDB-lite"/>
    </source>
</evidence>
<dbReference type="GeneID" id="54462020"/>
<evidence type="ECO:0000313" key="2">
    <source>
        <dbReference type="EMBL" id="KAF2803815.1"/>
    </source>
</evidence>
<name>A0A6A6Y6I9_9PEZI</name>
<feature type="compositionally biased region" description="Polar residues" evidence="1">
    <location>
        <begin position="15"/>
        <end position="27"/>
    </location>
</feature>
<protein>
    <submittedName>
        <fullName evidence="2 4">Uncharacterized protein</fullName>
    </submittedName>
</protein>
<gene>
    <name evidence="2 4" type="ORF">BDZ99DRAFT_467932</name>
</gene>
<accession>A0A6A6Y6I9</accession>
<reference evidence="2 4" key="1">
    <citation type="journal article" date="2020" name="Stud. Mycol.">
        <title>101 Dothideomycetes genomes: a test case for predicting lifestyles and emergence of pathogens.</title>
        <authorList>
            <person name="Haridas S."/>
            <person name="Albert R."/>
            <person name="Binder M."/>
            <person name="Bloem J."/>
            <person name="Labutti K."/>
            <person name="Salamov A."/>
            <person name="Andreopoulos B."/>
            <person name="Baker S."/>
            <person name="Barry K."/>
            <person name="Bills G."/>
            <person name="Bluhm B."/>
            <person name="Cannon C."/>
            <person name="Castanera R."/>
            <person name="Culley D."/>
            <person name="Daum C."/>
            <person name="Ezra D."/>
            <person name="Gonzalez J."/>
            <person name="Henrissat B."/>
            <person name="Kuo A."/>
            <person name="Liang C."/>
            <person name="Lipzen A."/>
            <person name="Lutzoni F."/>
            <person name="Magnuson J."/>
            <person name="Mondo S."/>
            <person name="Nolan M."/>
            <person name="Ohm R."/>
            <person name="Pangilinan J."/>
            <person name="Park H.-J."/>
            <person name="Ramirez L."/>
            <person name="Alfaro M."/>
            <person name="Sun H."/>
            <person name="Tritt A."/>
            <person name="Yoshinaga Y."/>
            <person name="Zwiers L.-H."/>
            <person name="Turgeon B."/>
            <person name="Goodwin S."/>
            <person name="Spatafora J."/>
            <person name="Crous P."/>
            <person name="Grigoriev I."/>
        </authorList>
    </citation>
    <scope>NUCLEOTIDE SEQUENCE</scope>
    <source>
        <strain evidence="2 4">CBS 304.34</strain>
    </source>
</reference>
<dbReference type="EMBL" id="MU003716">
    <property type="protein sequence ID" value="KAF2803815.1"/>
    <property type="molecule type" value="Genomic_DNA"/>
</dbReference>
<reference evidence="4" key="2">
    <citation type="submission" date="2020-04" db="EMBL/GenBank/DDBJ databases">
        <authorList>
            <consortium name="NCBI Genome Project"/>
        </authorList>
    </citation>
    <scope>NUCLEOTIDE SEQUENCE</scope>
    <source>
        <strain evidence="4">CBS 304.34</strain>
    </source>
</reference>